<gene>
    <name evidence="8" type="ORF">RFH988_LOCUS28947</name>
</gene>
<evidence type="ECO:0000256" key="4">
    <source>
        <dbReference type="ARBA" id="ARBA00023224"/>
    </source>
</evidence>
<dbReference type="CDD" id="cd00068">
    <property type="entry name" value="GGL"/>
    <property type="match status" value="1"/>
</dbReference>
<comment type="caution">
    <text evidence="8">The sequence shown here is derived from an EMBL/GenBank/DDBJ whole genome shotgun (WGS) entry which is preliminary data.</text>
</comment>
<dbReference type="SMART" id="SM00224">
    <property type="entry name" value="GGL"/>
    <property type="match status" value="1"/>
</dbReference>
<dbReference type="Pfam" id="PF00179">
    <property type="entry name" value="UQ_con"/>
    <property type="match status" value="1"/>
</dbReference>
<feature type="domain" description="G protein gamma" evidence="7">
    <location>
        <begin position="329"/>
        <end position="391"/>
    </location>
</feature>
<dbReference type="GO" id="GO:0005834">
    <property type="term" value="C:heterotrimeric G-protein complex"/>
    <property type="evidence" value="ECO:0007669"/>
    <property type="project" value="InterPro"/>
</dbReference>
<feature type="region of interest" description="Disordered" evidence="6">
    <location>
        <begin position="375"/>
        <end position="394"/>
    </location>
</feature>
<dbReference type="PROSITE" id="PS50058">
    <property type="entry name" value="G_PROTEIN_GAMMA"/>
    <property type="match status" value="1"/>
</dbReference>
<evidence type="ECO:0000259" key="7">
    <source>
        <dbReference type="PROSITE" id="PS50058"/>
    </source>
</evidence>
<evidence type="ECO:0000256" key="5">
    <source>
        <dbReference type="RuleBase" id="RU004973"/>
    </source>
</evidence>
<dbReference type="Pfam" id="PF00631">
    <property type="entry name" value="G-gamma"/>
    <property type="match status" value="1"/>
</dbReference>
<dbReference type="EMBL" id="CAJNOO010002639">
    <property type="protein sequence ID" value="CAF1285865.1"/>
    <property type="molecule type" value="Genomic_DNA"/>
</dbReference>
<evidence type="ECO:0000256" key="1">
    <source>
        <dbReference type="ARBA" id="ARBA00007431"/>
    </source>
</evidence>
<dbReference type="SMART" id="SM01224">
    <property type="entry name" value="G_gamma"/>
    <property type="match status" value="1"/>
</dbReference>
<comment type="subcellular location">
    <subcellularLocation>
        <location evidence="5">Cell membrane</location>
        <topology evidence="5">Lipid-anchor</topology>
        <orientation evidence="5">Cytoplasmic side</orientation>
    </subcellularLocation>
</comment>
<keyword evidence="4 5" id="KW-0807">Transducer</keyword>
<dbReference type="SUPFAM" id="SSF54495">
    <property type="entry name" value="UBC-like"/>
    <property type="match status" value="1"/>
</dbReference>
<evidence type="ECO:0000256" key="3">
    <source>
        <dbReference type="ARBA" id="ARBA00023136"/>
    </source>
</evidence>
<dbReference type="InterPro" id="IPR016135">
    <property type="entry name" value="UBQ-conjugating_enzyme/RWD"/>
</dbReference>
<comment type="similarity">
    <text evidence="1 5">Belongs to the G protein gamma family.</text>
</comment>
<dbReference type="InterPro" id="IPR001770">
    <property type="entry name" value="G-protein_gamma"/>
</dbReference>
<proteinExistence type="inferred from homology"/>
<evidence type="ECO:0000313" key="8">
    <source>
        <dbReference type="EMBL" id="CAF1285865.1"/>
    </source>
</evidence>
<evidence type="ECO:0000256" key="2">
    <source>
        <dbReference type="ARBA" id="ARBA00022475"/>
    </source>
</evidence>
<organism evidence="8 9">
    <name type="scientific">Rotaria sordida</name>
    <dbReference type="NCBI Taxonomy" id="392033"/>
    <lineage>
        <taxon>Eukaryota</taxon>
        <taxon>Metazoa</taxon>
        <taxon>Spiralia</taxon>
        <taxon>Gnathifera</taxon>
        <taxon>Rotifera</taxon>
        <taxon>Eurotatoria</taxon>
        <taxon>Bdelloidea</taxon>
        <taxon>Philodinida</taxon>
        <taxon>Philodinidae</taxon>
        <taxon>Rotaria</taxon>
    </lineage>
</organism>
<keyword evidence="5" id="KW-0449">Lipoprotein</keyword>
<dbReference type="InterPro" id="IPR015898">
    <property type="entry name" value="G-protein_gamma-like_dom"/>
</dbReference>
<protein>
    <recommendedName>
        <fullName evidence="5">Guanine nucleotide-binding protein subunit gamma</fullName>
    </recommendedName>
</protein>
<dbReference type="Gene3D" id="3.10.110.10">
    <property type="entry name" value="Ubiquitin Conjugating Enzyme"/>
    <property type="match status" value="1"/>
</dbReference>
<reference evidence="8" key="1">
    <citation type="submission" date="2021-02" db="EMBL/GenBank/DDBJ databases">
        <authorList>
            <person name="Nowell W R."/>
        </authorList>
    </citation>
    <scope>NUCLEOTIDE SEQUENCE</scope>
</reference>
<dbReference type="InterPro" id="IPR000608">
    <property type="entry name" value="UBC"/>
</dbReference>
<dbReference type="SUPFAM" id="SSF48670">
    <property type="entry name" value="Transducin (heterotrimeric G protein), gamma chain"/>
    <property type="match status" value="1"/>
</dbReference>
<dbReference type="AlphaFoldDB" id="A0A815CQ52"/>
<dbReference type="GO" id="GO:0007186">
    <property type="term" value="P:G protein-coupled receptor signaling pathway"/>
    <property type="evidence" value="ECO:0007669"/>
    <property type="project" value="InterPro"/>
</dbReference>
<evidence type="ECO:0000313" key="9">
    <source>
        <dbReference type="Proteomes" id="UP000663882"/>
    </source>
</evidence>
<keyword evidence="3 5" id="KW-0472">Membrane</keyword>
<dbReference type="GO" id="GO:0031681">
    <property type="term" value="F:G-protein beta-subunit binding"/>
    <property type="evidence" value="ECO:0007669"/>
    <property type="project" value="InterPro"/>
</dbReference>
<dbReference type="PRINTS" id="PR00321">
    <property type="entry name" value="GPROTEING"/>
</dbReference>
<dbReference type="InterPro" id="IPR036284">
    <property type="entry name" value="GGL_sf"/>
</dbReference>
<keyword evidence="2 5" id="KW-1003">Cell membrane</keyword>
<name>A0A815CQ52_9BILA</name>
<dbReference type="Proteomes" id="UP000663882">
    <property type="component" value="Unassembled WGS sequence"/>
</dbReference>
<feature type="compositionally biased region" description="Polar residues" evidence="6">
    <location>
        <begin position="376"/>
        <end position="388"/>
    </location>
</feature>
<comment type="subunit">
    <text evidence="5">G proteins are composed of 3 units; alpha, beta and gamma.</text>
</comment>
<dbReference type="PANTHER" id="PTHR13809">
    <property type="entry name" value="GUANINE NUCLEOTIDE-BINDING PROTEIN GAMMA SUBUNIT"/>
    <property type="match status" value="1"/>
</dbReference>
<dbReference type="Gene3D" id="4.10.260.10">
    <property type="entry name" value="Transducin (heterotrimeric G protein), gamma chain"/>
    <property type="match status" value="1"/>
</dbReference>
<evidence type="ECO:0000256" key="6">
    <source>
        <dbReference type="SAM" id="MobiDB-lite"/>
    </source>
</evidence>
<dbReference type="CDD" id="cd00195">
    <property type="entry name" value="UBCc_UEV"/>
    <property type="match status" value="1"/>
</dbReference>
<accession>A0A815CQ52</accession>
<sequence>MSSDSSKRIWRLYTDLKIWAESHDATSKRFIVKDNSIENPELLSSLQSNNIATASTMQTKFFIIVGLIYPSTDPFKKHLLEVEIRVPFTYPQEPPEVYMRTSIRHPNIEKNGKLCSARLDAGKKWDGIPLANVVILIIDLIDKPERSHVVDGGRLLAFDDPDQCIDHITDELITKRVFLIASNALGQHVVSLIYEISYIQAIYSQLSCHDSSRVIATHCSLSLIYLKLGDNRNADEQQRQAKKKLFNSSQSMNSLLLAVMESFKAKIQTECSDNTNALKNLEIVLKNKMQRLPPLTYYSIASILNAIDFYLNKTISSFVSNVTHSQQKKMSTLDNQQKLVAQLRAEANIERIKVSVACKDLIKYCQDHEHADVLVNRSSHNPNPTVKTSRCRPS</sequence>
<dbReference type="OrthoDB" id="6264244at2759"/>
<comment type="function">
    <text evidence="5">Guanine nucleotide-binding proteins (G proteins) are involved as a modulator or transducer in various transmembrane signaling systems. The beta and gamma chains are required for the GTPase activity, for replacement of GDP by GTP, and for G protein-effector interaction.</text>
</comment>